<accession>A0A6J4ULB7</accession>
<feature type="non-terminal residue" evidence="2">
    <location>
        <position position="198"/>
    </location>
</feature>
<proteinExistence type="predicted"/>
<feature type="compositionally biased region" description="Basic residues" evidence="1">
    <location>
        <begin position="31"/>
        <end position="52"/>
    </location>
</feature>
<reference evidence="2" key="1">
    <citation type="submission" date="2020-02" db="EMBL/GenBank/DDBJ databases">
        <authorList>
            <person name="Meier V. D."/>
        </authorList>
    </citation>
    <scope>NUCLEOTIDE SEQUENCE</scope>
    <source>
        <strain evidence="2">AVDCRST_MAG73</strain>
    </source>
</reference>
<feature type="region of interest" description="Disordered" evidence="1">
    <location>
        <begin position="1"/>
        <end position="86"/>
    </location>
</feature>
<feature type="compositionally biased region" description="Basic and acidic residues" evidence="1">
    <location>
        <begin position="166"/>
        <end position="180"/>
    </location>
</feature>
<sequence length="198" mass="22433">VRDRGVVAGRDGLPGDDVQPAGEGRFDRRAPTARRRGWRHARPRPGRGRRPLRWASRVWADGQRDRGPRPRVSGRRDGPGRWRGLALDLGTGQERRANQSRLFRRRARARTVAAVRLECHPRRRDRSRDRAAPVRVRPDRGMAALLAPDADPARHPQCSEFSRPTGRADRRGGSEPDRAAGWRRRAGRRGAADARRNI</sequence>
<evidence type="ECO:0000313" key="2">
    <source>
        <dbReference type="EMBL" id="CAA9551131.1"/>
    </source>
</evidence>
<feature type="compositionally biased region" description="Basic and acidic residues" evidence="1">
    <location>
        <begin position="126"/>
        <end position="140"/>
    </location>
</feature>
<evidence type="ECO:0000256" key="1">
    <source>
        <dbReference type="SAM" id="MobiDB-lite"/>
    </source>
</evidence>
<feature type="region of interest" description="Disordered" evidence="1">
    <location>
        <begin position="122"/>
        <end position="141"/>
    </location>
</feature>
<dbReference type="AlphaFoldDB" id="A0A6J4ULB7"/>
<feature type="region of interest" description="Disordered" evidence="1">
    <location>
        <begin position="146"/>
        <end position="198"/>
    </location>
</feature>
<feature type="compositionally biased region" description="Basic and acidic residues" evidence="1">
    <location>
        <begin position="62"/>
        <end position="80"/>
    </location>
</feature>
<organism evidence="2">
    <name type="scientific">uncultured Thermomicrobiales bacterium</name>
    <dbReference type="NCBI Taxonomy" id="1645740"/>
    <lineage>
        <taxon>Bacteria</taxon>
        <taxon>Pseudomonadati</taxon>
        <taxon>Thermomicrobiota</taxon>
        <taxon>Thermomicrobia</taxon>
        <taxon>Thermomicrobiales</taxon>
        <taxon>environmental samples</taxon>
    </lineage>
</organism>
<dbReference type="EMBL" id="CADCWE010000192">
    <property type="protein sequence ID" value="CAA9551131.1"/>
    <property type="molecule type" value="Genomic_DNA"/>
</dbReference>
<protein>
    <submittedName>
        <fullName evidence="2">Uncharacterized protein</fullName>
    </submittedName>
</protein>
<name>A0A6J4ULB7_9BACT</name>
<feature type="non-terminal residue" evidence="2">
    <location>
        <position position="1"/>
    </location>
</feature>
<gene>
    <name evidence="2" type="ORF">AVDCRST_MAG73-2928</name>
</gene>